<gene>
    <name evidence="1" type="ORF">K431DRAFT_348068</name>
</gene>
<dbReference type="EMBL" id="MU003813">
    <property type="protein sequence ID" value="KAF2719281.1"/>
    <property type="molecule type" value="Genomic_DNA"/>
</dbReference>
<proteinExistence type="predicted"/>
<organism evidence="1 2">
    <name type="scientific">Polychaeton citri CBS 116435</name>
    <dbReference type="NCBI Taxonomy" id="1314669"/>
    <lineage>
        <taxon>Eukaryota</taxon>
        <taxon>Fungi</taxon>
        <taxon>Dikarya</taxon>
        <taxon>Ascomycota</taxon>
        <taxon>Pezizomycotina</taxon>
        <taxon>Dothideomycetes</taxon>
        <taxon>Dothideomycetidae</taxon>
        <taxon>Capnodiales</taxon>
        <taxon>Capnodiaceae</taxon>
        <taxon>Polychaeton</taxon>
    </lineage>
</organism>
<dbReference type="OrthoDB" id="3262926at2759"/>
<comment type="caution">
    <text evidence="1">The sequence shown here is derived from an EMBL/GenBank/DDBJ whole genome shotgun (WGS) entry which is preliminary data.</text>
</comment>
<evidence type="ECO:0000313" key="2">
    <source>
        <dbReference type="Proteomes" id="UP000799441"/>
    </source>
</evidence>
<name>A0A9P4UND2_9PEZI</name>
<keyword evidence="2" id="KW-1185">Reference proteome</keyword>
<accession>A0A9P4UND2</accession>
<protein>
    <submittedName>
        <fullName evidence="1">Uncharacterized protein</fullName>
    </submittedName>
</protein>
<evidence type="ECO:0000313" key="1">
    <source>
        <dbReference type="EMBL" id="KAF2719281.1"/>
    </source>
</evidence>
<dbReference type="AlphaFoldDB" id="A0A9P4UND2"/>
<reference evidence="1" key="1">
    <citation type="journal article" date="2020" name="Stud. Mycol.">
        <title>101 Dothideomycetes genomes: a test case for predicting lifestyles and emergence of pathogens.</title>
        <authorList>
            <person name="Haridas S."/>
            <person name="Albert R."/>
            <person name="Binder M."/>
            <person name="Bloem J."/>
            <person name="Labutti K."/>
            <person name="Salamov A."/>
            <person name="Andreopoulos B."/>
            <person name="Baker S."/>
            <person name="Barry K."/>
            <person name="Bills G."/>
            <person name="Bluhm B."/>
            <person name="Cannon C."/>
            <person name="Castanera R."/>
            <person name="Culley D."/>
            <person name="Daum C."/>
            <person name="Ezra D."/>
            <person name="Gonzalez J."/>
            <person name="Henrissat B."/>
            <person name="Kuo A."/>
            <person name="Liang C."/>
            <person name="Lipzen A."/>
            <person name="Lutzoni F."/>
            <person name="Magnuson J."/>
            <person name="Mondo S."/>
            <person name="Nolan M."/>
            <person name="Ohm R."/>
            <person name="Pangilinan J."/>
            <person name="Park H.-J."/>
            <person name="Ramirez L."/>
            <person name="Alfaro M."/>
            <person name="Sun H."/>
            <person name="Tritt A."/>
            <person name="Yoshinaga Y."/>
            <person name="Zwiers L.-H."/>
            <person name="Turgeon B."/>
            <person name="Goodwin S."/>
            <person name="Spatafora J."/>
            <person name="Crous P."/>
            <person name="Grigoriev I."/>
        </authorList>
    </citation>
    <scope>NUCLEOTIDE SEQUENCE</scope>
    <source>
        <strain evidence="1">CBS 116435</strain>
    </source>
</reference>
<dbReference type="Proteomes" id="UP000799441">
    <property type="component" value="Unassembled WGS sequence"/>
</dbReference>
<sequence length="188" mass="21354">MTHTMVRVQQYNRDTSQSLYKDIVRVSTSLKTIMDLTDELESMATSAKYEDKLDEDSASKDATTRWPSMFNNNGEEAQPQKISEIIDSPLVSAGFWTAIREEQDVLGCIREASSYWLSNMRYGNIIKRPATCKVDKNAQYLIELEGPLDSLEKVRQIIRSQSIPSTCHSRSEEDGSVAEFCILDGQER</sequence>